<feature type="repeat" description="RCC1" evidence="15">
    <location>
        <begin position="990"/>
        <end position="1043"/>
    </location>
</feature>
<evidence type="ECO:0000259" key="19">
    <source>
        <dbReference type="PROSITE" id="PS50245"/>
    </source>
</evidence>
<evidence type="ECO:0000256" key="13">
    <source>
        <dbReference type="ARBA" id="ARBA00022840"/>
    </source>
</evidence>
<name>A0A2R5GAW6_9STRA</name>
<dbReference type="PROSITE" id="PS00845">
    <property type="entry name" value="CAP_GLY_1"/>
    <property type="match status" value="1"/>
</dbReference>
<protein>
    <recommendedName>
        <fullName evidence="4">non-specific serine/threonine protein kinase</fullName>
        <ecNumber evidence="4">2.7.11.1</ecNumber>
    </recommendedName>
</protein>
<dbReference type="PRINTS" id="PR00633">
    <property type="entry name" value="RCCNDNSATION"/>
</dbReference>
<reference evidence="20 21" key="1">
    <citation type="submission" date="2017-12" db="EMBL/GenBank/DDBJ databases">
        <title>Sequencing, de novo assembly and annotation of complete genome of a new Thraustochytrid species, strain FCC1311.</title>
        <authorList>
            <person name="Sedici K."/>
            <person name="Godart F."/>
            <person name="Aiese Cigliano R."/>
            <person name="Sanseverino W."/>
            <person name="Barakat M."/>
            <person name="Ortet P."/>
            <person name="Marechal E."/>
            <person name="Cagnac O."/>
            <person name="Amato A."/>
        </authorList>
    </citation>
    <scope>NUCLEOTIDE SEQUENCE [LARGE SCALE GENOMIC DNA]</scope>
</reference>
<dbReference type="SUPFAM" id="SSF74924">
    <property type="entry name" value="Cap-Gly domain"/>
    <property type="match status" value="1"/>
</dbReference>
<feature type="region of interest" description="Disordered" evidence="17">
    <location>
        <begin position="570"/>
        <end position="642"/>
    </location>
</feature>
<dbReference type="Pfam" id="PF01302">
    <property type="entry name" value="CAP_GLY"/>
    <property type="match status" value="1"/>
</dbReference>
<dbReference type="PROSITE" id="PS00107">
    <property type="entry name" value="PROTEIN_KINASE_ATP"/>
    <property type="match status" value="1"/>
</dbReference>
<feature type="compositionally biased region" description="Polar residues" evidence="17">
    <location>
        <begin position="588"/>
        <end position="607"/>
    </location>
</feature>
<dbReference type="SUPFAM" id="SSF56112">
    <property type="entry name" value="Protein kinase-like (PK-like)"/>
    <property type="match status" value="1"/>
</dbReference>
<feature type="compositionally biased region" description="Low complexity" evidence="17">
    <location>
        <begin position="320"/>
        <end position="331"/>
    </location>
</feature>
<feature type="compositionally biased region" description="Acidic residues" evidence="17">
    <location>
        <begin position="655"/>
        <end position="675"/>
    </location>
</feature>
<keyword evidence="12 20" id="KW-0418">Kinase</keyword>
<feature type="domain" description="CAP-Gly" evidence="19">
    <location>
        <begin position="764"/>
        <end position="806"/>
    </location>
</feature>
<dbReference type="InterPro" id="IPR017441">
    <property type="entry name" value="Protein_kinase_ATP_BS"/>
</dbReference>
<dbReference type="Gene3D" id="2.30.30.190">
    <property type="entry name" value="CAP Gly-rich-like domain"/>
    <property type="match status" value="1"/>
</dbReference>
<keyword evidence="6" id="KW-0723">Serine/threonine-protein kinase</keyword>
<feature type="binding site" evidence="16">
    <location>
        <position position="39"/>
    </location>
    <ligand>
        <name>ATP</name>
        <dbReference type="ChEBI" id="CHEBI:30616"/>
    </ligand>
</feature>
<sequence length="1152" mass="125994">MATKTMDQLFEVYDVIGTGAFANVRRVRRKEDGRLLVLKTLRARVDALSDEERRDMINEVDLLSELNHPNVIQYFGSFVENSNQHIVMEYAAGGALVNVLNQARGPLPEDQIWEWFSQMCIALRYVHNCNILHRDIKPQNILLWGPRGRVVKLADFGIAKVLSNSSPAGAQLVGTPYYLAPEICSGGVYTQKSDVWALACVLYEMLSLSKPFQSPNLPQLALQIIREPHQPLNSIALRTYSDAIRDLIDLMLQKDSDDRPDMHQLCAIPVVRHKMQLWDAIRDTLIQTEAREVQQEADTYILSRRENMHNEQGAGPNAKSTDPSGPSSGTPYLPSEAHAESSNNNVLLKCSIDTSGPDPRAAPGPGQLGTLSLGGSFSRFRSSTGIGSGLNESRDSGMSFSSMSDSEARIIMSLFIRDGVRVFRWGSGQRRPKLDERIYLASMQHNEWVNVESIACTRFEEEESETHHTLVLTEDGQVLSLGCNSSGQLGISPSSLDIAALRQLRHIRYFSDRSICIASVACGSAFSAAVSRDGKVYMWGDLSDLGDHSELELKFEACGDLAQDSVFAEGMSEASSLTDEDTEDSVSRGPSASTLGMASLNVSSRASNLKAAMPRSSQLGQMDSLSPQRTNDGSDQHQDEVQDSFSDQGFLIDEVEEDDEDEEAEGDTEEEEEEKLPEPHSAPLGIVRNLTQSLRNMGKSPRNRLASSSMASQNSNAADVEQKEHNVDDEHQESTPPLEPIRVGKRVHLVSKRLADCGVVRFMGRTGFARGIWVGIELDEPLGKNDGTVKGKRYFTCAESHGVFVQPQNVLVVARSGEVPAWELFEHPKESRSQLNRATNRRGSSRSYGNGQSGAEEDYDAAADGQSTFDPLYQSSSAEDVTVRRTQSNEDSQYVVEDHVMSPDGTVTEPRWVHALSTSFAIEVACGTNFACVLTREGRLFTWGQNDFGQLGLGHDDEQAHPTMVDLGAESVVKSMAVGEAHVLVITGSNNLYAWGRGCEGQLGLDREIYDEPNADPSLVDAFPGKALSIAAGRYHSAGVTDDGEVYTWGEGDSGQLGLGDLESQRVPTLVTSLGRNGADVKVVQVTCGAAHTVALTETRAVYVWGNDQRGANPKLLPQNVDALSGSSVRDLCCGSFETYALCRLENPQDGL</sequence>
<evidence type="ECO:0000256" key="7">
    <source>
        <dbReference type="ARBA" id="ARBA00022553"/>
    </source>
</evidence>
<keyword evidence="9" id="KW-0479">Metal-binding</keyword>
<feature type="region of interest" description="Disordered" evidence="17">
    <location>
        <begin position="828"/>
        <end position="890"/>
    </location>
</feature>
<dbReference type="InterPro" id="IPR058923">
    <property type="entry name" value="RCC1-like_dom"/>
</dbReference>
<dbReference type="CDD" id="cd08215">
    <property type="entry name" value="STKc_Nek"/>
    <property type="match status" value="1"/>
</dbReference>
<dbReference type="GO" id="GO:0004674">
    <property type="term" value="F:protein serine/threonine kinase activity"/>
    <property type="evidence" value="ECO:0007669"/>
    <property type="project" value="UniProtKB-KW"/>
</dbReference>
<dbReference type="Pfam" id="PF25390">
    <property type="entry name" value="WD40_RLD"/>
    <property type="match status" value="1"/>
</dbReference>
<keyword evidence="8" id="KW-0808">Transferase</keyword>
<dbReference type="SUPFAM" id="SSF50985">
    <property type="entry name" value="RCC1/BLIP-II"/>
    <property type="match status" value="2"/>
</dbReference>
<dbReference type="PROSITE" id="PS00626">
    <property type="entry name" value="RCC1_2"/>
    <property type="match status" value="1"/>
</dbReference>
<evidence type="ECO:0000256" key="15">
    <source>
        <dbReference type="PROSITE-ProRule" id="PRU00235"/>
    </source>
</evidence>
<evidence type="ECO:0000256" key="17">
    <source>
        <dbReference type="SAM" id="MobiDB-lite"/>
    </source>
</evidence>
<dbReference type="GO" id="GO:0005737">
    <property type="term" value="C:cytoplasm"/>
    <property type="evidence" value="ECO:0007669"/>
    <property type="project" value="UniProtKB-SubCell"/>
</dbReference>
<evidence type="ECO:0000259" key="18">
    <source>
        <dbReference type="PROSITE" id="PS50011"/>
    </source>
</evidence>
<feature type="repeat" description="RCC1" evidence="15">
    <location>
        <begin position="938"/>
        <end position="989"/>
    </location>
</feature>
<dbReference type="EC" id="2.7.11.1" evidence="4"/>
<comment type="similarity">
    <text evidence="3">Belongs to the protein kinase superfamily. NEK Ser/Thr protein kinase family. NIMA subfamily.</text>
</comment>
<evidence type="ECO:0000256" key="9">
    <source>
        <dbReference type="ARBA" id="ARBA00022723"/>
    </source>
</evidence>
<dbReference type="InterPro" id="IPR000719">
    <property type="entry name" value="Prot_kinase_dom"/>
</dbReference>
<comment type="caution">
    <text evidence="20">The sequence shown here is derived from an EMBL/GenBank/DDBJ whole genome shotgun (WGS) entry which is preliminary data.</text>
</comment>
<evidence type="ECO:0000256" key="11">
    <source>
        <dbReference type="ARBA" id="ARBA00022741"/>
    </source>
</evidence>
<dbReference type="EMBL" id="BEYU01000035">
    <property type="protein sequence ID" value="GBG27735.1"/>
    <property type="molecule type" value="Genomic_DNA"/>
</dbReference>
<dbReference type="InterPro" id="IPR009091">
    <property type="entry name" value="RCC1/BLIP-II"/>
</dbReference>
<evidence type="ECO:0000256" key="16">
    <source>
        <dbReference type="PROSITE-ProRule" id="PRU10141"/>
    </source>
</evidence>
<comment type="cofactor">
    <cofactor evidence="1">
        <name>Mg(2+)</name>
        <dbReference type="ChEBI" id="CHEBI:18420"/>
    </cofactor>
</comment>
<keyword evidence="21" id="KW-1185">Reference proteome</keyword>
<evidence type="ECO:0000256" key="3">
    <source>
        <dbReference type="ARBA" id="ARBA00010886"/>
    </source>
</evidence>
<evidence type="ECO:0000256" key="2">
    <source>
        <dbReference type="ARBA" id="ARBA00004496"/>
    </source>
</evidence>
<keyword evidence="5" id="KW-0963">Cytoplasm</keyword>
<dbReference type="InterPro" id="IPR011009">
    <property type="entry name" value="Kinase-like_dom_sf"/>
</dbReference>
<evidence type="ECO:0000256" key="1">
    <source>
        <dbReference type="ARBA" id="ARBA00001946"/>
    </source>
</evidence>
<dbReference type="AlphaFoldDB" id="A0A2R5GAW6"/>
<dbReference type="InterPro" id="IPR008271">
    <property type="entry name" value="Ser/Thr_kinase_AS"/>
</dbReference>
<keyword evidence="7" id="KW-0597">Phosphoprotein</keyword>
<comment type="subcellular location">
    <subcellularLocation>
        <location evidence="2">Cytoplasm</location>
    </subcellularLocation>
</comment>
<dbReference type="InterPro" id="IPR051997">
    <property type="entry name" value="STK_NEK"/>
</dbReference>
<evidence type="ECO:0000313" key="20">
    <source>
        <dbReference type="EMBL" id="GBG27735.1"/>
    </source>
</evidence>
<evidence type="ECO:0000313" key="21">
    <source>
        <dbReference type="Proteomes" id="UP000241890"/>
    </source>
</evidence>
<evidence type="ECO:0000256" key="10">
    <source>
        <dbReference type="ARBA" id="ARBA00022737"/>
    </source>
</evidence>
<keyword evidence="13 16" id="KW-0067">ATP-binding</keyword>
<dbReference type="InterPro" id="IPR000938">
    <property type="entry name" value="CAP-Gly_domain"/>
</dbReference>
<keyword evidence="11 16" id="KW-0547">Nucleotide-binding</keyword>
<feature type="region of interest" description="Disordered" evidence="17">
    <location>
        <begin position="310"/>
        <end position="374"/>
    </location>
</feature>
<feature type="compositionally biased region" description="Polar residues" evidence="17">
    <location>
        <begin position="865"/>
        <end position="890"/>
    </location>
</feature>
<dbReference type="InParanoid" id="A0A2R5GAW6"/>
<dbReference type="GO" id="GO:0046872">
    <property type="term" value="F:metal ion binding"/>
    <property type="evidence" value="ECO:0007669"/>
    <property type="project" value="UniProtKB-KW"/>
</dbReference>
<evidence type="ECO:0000256" key="5">
    <source>
        <dbReference type="ARBA" id="ARBA00022490"/>
    </source>
</evidence>
<feature type="repeat" description="RCC1" evidence="15">
    <location>
        <begin position="1044"/>
        <end position="1099"/>
    </location>
</feature>
<dbReference type="InterPro" id="IPR036859">
    <property type="entry name" value="CAP-Gly_dom_sf"/>
</dbReference>
<accession>A0A2R5GAW6</accession>
<evidence type="ECO:0000256" key="12">
    <source>
        <dbReference type="ARBA" id="ARBA00022777"/>
    </source>
</evidence>
<organism evidence="20 21">
    <name type="scientific">Hondaea fermentalgiana</name>
    <dbReference type="NCBI Taxonomy" id="2315210"/>
    <lineage>
        <taxon>Eukaryota</taxon>
        <taxon>Sar</taxon>
        <taxon>Stramenopiles</taxon>
        <taxon>Bigyra</taxon>
        <taxon>Labyrinthulomycetes</taxon>
        <taxon>Thraustochytrida</taxon>
        <taxon>Thraustochytriidae</taxon>
        <taxon>Hondaea</taxon>
    </lineage>
</organism>
<dbReference type="Pfam" id="PF00069">
    <property type="entry name" value="Pkinase"/>
    <property type="match status" value="1"/>
</dbReference>
<feature type="domain" description="Protein kinase" evidence="18">
    <location>
        <begin position="10"/>
        <end position="271"/>
    </location>
</feature>
<dbReference type="PROSITE" id="PS50012">
    <property type="entry name" value="RCC1_3"/>
    <property type="match status" value="4"/>
</dbReference>
<feature type="compositionally biased region" description="Polar residues" evidence="17">
    <location>
        <begin position="615"/>
        <end position="631"/>
    </location>
</feature>
<dbReference type="PANTHER" id="PTHR44535">
    <property type="entry name" value="PROTEIN CBG16200"/>
    <property type="match status" value="1"/>
</dbReference>
<dbReference type="PROSITE" id="PS50011">
    <property type="entry name" value="PROTEIN_KINASE_DOM"/>
    <property type="match status" value="1"/>
</dbReference>
<evidence type="ECO:0000256" key="14">
    <source>
        <dbReference type="ARBA" id="ARBA00022842"/>
    </source>
</evidence>
<keyword evidence="10" id="KW-0677">Repeat</keyword>
<feature type="compositionally biased region" description="Basic and acidic residues" evidence="17">
    <location>
        <begin position="720"/>
        <end position="733"/>
    </location>
</feature>
<dbReference type="PROSITE" id="PS50245">
    <property type="entry name" value="CAP_GLY_2"/>
    <property type="match status" value="1"/>
</dbReference>
<feature type="region of interest" description="Disordered" evidence="17">
    <location>
        <begin position="655"/>
        <end position="738"/>
    </location>
</feature>
<dbReference type="PROSITE" id="PS00108">
    <property type="entry name" value="PROTEIN_KINASE_ST"/>
    <property type="match status" value="1"/>
</dbReference>
<dbReference type="Gene3D" id="1.10.510.10">
    <property type="entry name" value="Transferase(Phosphotransferase) domain 1"/>
    <property type="match status" value="1"/>
</dbReference>
<dbReference type="Proteomes" id="UP000241890">
    <property type="component" value="Unassembled WGS sequence"/>
</dbReference>
<feature type="repeat" description="RCC1" evidence="15">
    <location>
        <begin position="476"/>
        <end position="533"/>
    </location>
</feature>
<keyword evidence="14" id="KW-0460">Magnesium</keyword>
<dbReference type="Gene3D" id="3.30.200.20">
    <property type="entry name" value="Phosphorylase Kinase, domain 1"/>
    <property type="match status" value="1"/>
</dbReference>
<evidence type="ECO:0000256" key="6">
    <source>
        <dbReference type="ARBA" id="ARBA00022527"/>
    </source>
</evidence>
<proteinExistence type="inferred from homology"/>
<evidence type="ECO:0000256" key="8">
    <source>
        <dbReference type="ARBA" id="ARBA00022679"/>
    </source>
</evidence>
<feature type="compositionally biased region" description="Low complexity" evidence="17">
    <location>
        <begin position="706"/>
        <end position="718"/>
    </location>
</feature>
<dbReference type="Gene3D" id="2.130.10.30">
    <property type="entry name" value="Regulator of chromosome condensation 1/beta-lactamase-inhibitor protein II"/>
    <property type="match status" value="3"/>
</dbReference>
<dbReference type="PANTHER" id="PTHR44535:SF4">
    <property type="entry name" value="SERINE_THREONINE-PROTEIN KINASE NEK8"/>
    <property type="match status" value="1"/>
</dbReference>
<dbReference type="SMART" id="SM01052">
    <property type="entry name" value="CAP_GLY"/>
    <property type="match status" value="1"/>
</dbReference>
<dbReference type="InterPro" id="IPR000408">
    <property type="entry name" value="Reg_chr_condens"/>
</dbReference>
<dbReference type="Pfam" id="PF13540">
    <property type="entry name" value="RCC1_2"/>
    <property type="match status" value="1"/>
</dbReference>
<evidence type="ECO:0000256" key="4">
    <source>
        <dbReference type="ARBA" id="ARBA00012513"/>
    </source>
</evidence>
<dbReference type="GO" id="GO:0005524">
    <property type="term" value="F:ATP binding"/>
    <property type="evidence" value="ECO:0007669"/>
    <property type="project" value="UniProtKB-UniRule"/>
</dbReference>
<dbReference type="SMART" id="SM00220">
    <property type="entry name" value="S_TKc"/>
    <property type="match status" value="1"/>
</dbReference>
<gene>
    <name evidence="20" type="ORF">FCC1311_039582</name>
</gene>